<protein>
    <submittedName>
        <fullName evidence="2">Uncharacterized protein</fullName>
    </submittedName>
</protein>
<accession>A0AAD8M2M0</accession>
<comment type="caution">
    <text evidence="2">The sequence shown here is derived from an EMBL/GenBank/DDBJ whole genome shotgun (WGS) entry which is preliminary data.</text>
</comment>
<dbReference type="Gene3D" id="3.40.395.10">
    <property type="entry name" value="Adenoviral Proteinase, Chain A"/>
    <property type="match status" value="1"/>
</dbReference>
<sequence>MKDSGVHFGSSAKEGLEPAKLDSLKGLCPFDDNIGNLPDMDLSEHFYNWLDAGLVMKKNRKKFYSKEDNTISPPFNLGSELISEKMWFHTIEYGSSNLSNSHVNVFFYYLRKLSKYGLSCEMKFTSTDCNFQKNLVSTCGLIAEYEDIESTFSANQDVLDVINGYGLAFSTPWYSVDYVLFPIWLPEQKYGLVAVLNFHKRIIRVHNTLSCEGITLIVKKALLPLCMLLPHYLLLTDFYSRTDINFSDACYTGKSKTDVLRLVMHNDYSVGTSIDSGVLMISIAEYFVRKKDFPEVSFDIACHRSRIAYSFYSYAIAKQINGYETEPEYLANGDGHGLGKRTRGGMVQTRKRKMGKA</sequence>
<dbReference type="Proteomes" id="UP001237642">
    <property type="component" value="Unassembled WGS sequence"/>
</dbReference>
<feature type="compositionally biased region" description="Basic residues" evidence="1">
    <location>
        <begin position="338"/>
        <end position="357"/>
    </location>
</feature>
<dbReference type="EMBL" id="JAUIZM010000010">
    <property type="protein sequence ID" value="KAK1359670.1"/>
    <property type="molecule type" value="Genomic_DNA"/>
</dbReference>
<keyword evidence="3" id="KW-1185">Reference proteome</keyword>
<gene>
    <name evidence="2" type="ORF">POM88_044144</name>
</gene>
<reference evidence="2" key="2">
    <citation type="submission" date="2023-05" db="EMBL/GenBank/DDBJ databases">
        <authorList>
            <person name="Schelkunov M.I."/>
        </authorList>
    </citation>
    <scope>NUCLEOTIDE SEQUENCE</scope>
    <source>
        <strain evidence="2">Hsosn_3</strain>
        <tissue evidence="2">Leaf</tissue>
    </source>
</reference>
<feature type="region of interest" description="Disordered" evidence="1">
    <location>
        <begin position="334"/>
        <end position="357"/>
    </location>
</feature>
<proteinExistence type="predicted"/>
<reference evidence="2" key="1">
    <citation type="submission" date="2023-02" db="EMBL/GenBank/DDBJ databases">
        <title>Genome of toxic invasive species Heracleum sosnowskyi carries increased number of genes despite the absence of recent whole-genome duplications.</title>
        <authorList>
            <person name="Schelkunov M."/>
            <person name="Shtratnikova V."/>
            <person name="Makarenko M."/>
            <person name="Klepikova A."/>
            <person name="Omelchenko D."/>
            <person name="Novikova G."/>
            <person name="Obukhova E."/>
            <person name="Bogdanov V."/>
            <person name="Penin A."/>
            <person name="Logacheva M."/>
        </authorList>
    </citation>
    <scope>NUCLEOTIDE SEQUENCE</scope>
    <source>
        <strain evidence="2">Hsosn_3</strain>
        <tissue evidence="2">Leaf</tissue>
    </source>
</reference>
<evidence type="ECO:0000313" key="2">
    <source>
        <dbReference type="EMBL" id="KAK1359670.1"/>
    </source>
</evidence>
<dbReference type="AlphaFoldDB" id="A0AAD8M2M0"/>
<name>A0AAD8M2M0_9APIA</name>
<organism evidence="2 3">
    <name type="scientific">Heracleum sosnowskyi</name>
    <dbReference type="NCBI Taxonomy" id="360622"/>
    <lineage>
        <taxon>Eukaryota</taxon>
        <taxon>Viridiplantae</taxon>
        <taxon>Streptophyta</taxon>
        <taxon>Embryophyta</taxon>
        <taxon>Tracheophyta</taxon>
        <taxon>Spermatophyta</taxon>
        <taxon>Magnoliopsida</taxon>
        <taxon>eudicotyledons</taxon>
        <taxon>Gunneridae</taxon>
        <taxon>Pentapetalae</taxon>
        <taxon>asterids</taxon>
        <taxon>campanulids</taxon>
        <taxon>Apiales</taxon>
        <taxon>Apiaceae</taxon>
        <taxon>Apioideae</taxon>
        <taxon>apioid superclade</taxon>
        <taxon>Tordylieae</taxon>
        <taxon>Tordyliinae</taxon>
        <taxon>Heracleum</taxon>
    </lineage>
</organism>
<evidence type="ECO:0000313" key="3">
    <source>
        <dbReference type="Proteomes" id="UP001237642"/>
    </source>
</evidence>
<evidence type="ECO:0000256" key="1">
    <source>
        <dbReference type="SAM" id="MobiDB-lite"/>
    </source>
</evidence>